<evidence type="ECO:0000256" key="1">
    <source>
        <dbReference type="SAM" id="MobiDB-lite"/>
    </source>
</evidence>
<dbReference type="InterPro" id="IPR008271">
    <property type="entry name" value="Ser/Thr_kinase_AS"/>
</dbReference>
<feature type="compositionally biased region" description="Polar residues" evidence="1">
    <location>
        <begin position="246"/>
        <end position="281"/>
    </location>
</feature>
<feature type="domain" description="Protein kinase" evidence="2">
    <location>
        <begin position="408"/>
        <end position="670"/>
    </location>
</feature>
<protein>
    <submittedName>
        <fullName evidence="3">Kinase-like domain-containing protein</fullName>
    </submittedName>
</protein>
<feature type="compositionally biased region" description="Low complexity" evidence="1">
    <location>
        <begin position="182"/>
        <end position="191"/>
    </location>
</feature>
<evidence type="ECO:0000313" key="4">
    <source>
        <dbReference type="Proteomes" id="UP001175227"/>
    </source>
</evidence>
<dbReference type="GO" id="GO:0004674">
    <property type="term" value="F:protein serine/threonine kinase activity"/>
    <property type="evidence" value="ECO:0007669"/>
    <property type="project" value="TreeGrafter"/>
</dbReference>
<dbReference type="EMBL" id="JAUEPR010000160">
    <property type="protein sequence ID" value="KAK0460841.1"/>
    <property type="molecule type" value="Genomic_DNA"/>
</dbReference>
<dbReference type="PROSITE" id="PS00108">
    <property type="entry name" value="PROTEIN_KINASE_ST"/>
    <property type="match status" value="1"/>
</dbReference>
<dbReference type="PANTHER" id="PTHR44329">
    <property type="entry name" value="SERINE/THREONINE-PROTEIN KINASE TNNI3K-RELATED"/>
    <property type="match status" value="1"/>
</dbReference>
<dbReference type="Pfam" id="PF07714">
    <property type="entry name" value="PK_Tyr_Ser-Thr"/>
    <property type="match status" value="1"/>
</dbReference>
<proteinExistence type="predicted"/>
<feature type="compositionally biased region" description="Low complexity" evidence="1">
    <location>
        <begin position="229"/>
        <end position="245"/>
    </location>
</feature>
<keyword evidence="4" id="KW-1185">Reference proteome</keyword>
<accession>A0AA39T308</accession>
<reference evidence="3" key="1">
    <citation type="submission" date="2023-06" db="EMBL/GenBank/DDBJ databases">
        <authorList>
            <consortium name="Lawrence Berkeley National Laboratory"/>
            <person name="Ahrendt S."/>
            <person name="Sahu N."/>
            <person name="Indic B."/>
            <person name="Wong-Bajracharya J."/>
            <person name="Merenyi Z."/>
            <person name="Ke H.-M."/>
            <person name="Monk M."/>
            <person name="Kocsube S."/>
            <person name="Drula E."/>
            <person name="Lipzen A."/>
            <person name="Balint B."/>
            <person name="Henrissat B."/>
            <person name="Andreopoulos B."/>
            <person name="Martin F.M."/>
            <person name="Harder C.B."/>
            <person name="Rigling D."/>
            <person name="Ford K.L."/>
            <person name="Foster G.D."/>
            <person name="Pangilinan J."/>
            <person name="Papanicolaou A."/>
            <person name="Barry K."/>
            <person name="LaButti K."/>
            <person name="Viragh M."/>
            <person name="Koriabine M."/>
            <person name="Yan M."/>
            <person name="Riley R."/>
            <person name="Champramary S."/>
            <person name="Plett K.L."/>
            <person name="Tsai I.J."/>
            <person name="Slot J."/>
            <person name="Sipos G."/>
            <person name="Plett J."/>
            <person name="Nagy L.G."/>
            <person name="Grigoriev I.V."/>
        </authorList>
    </citation>
    <scope>NUCLEOTIDE SEQUENCE</scope>
    <source>
        <strain evidence="3">ICMP 16352</strain>
    </source>
</reference>
<dbReference type="PROSITE" id="PS50011">
    <property type="entry name" value="PROTEIN_KINASE_DOM"/>
    <property type="match status" value="1"/>
</dbReference>
<evidence type="ECO:0000259" key="2">
    <source>
        <dbReference type="PROSITE" id="PS50011"/>
    </source>
</evidence>
<dbReference type="InterPro" id="IPR000719">
    <property type="entry name" value="Prot_kinase_dom"/>
</dbReference>
<feature type="compositionally biased region" description="Polar residues" evidence="1">
    <location>
        <begin position="200"/>
        <end position="209"/>
    </location>
</feature>
<dbReference type="SMART" id="SM00220">
    <property type="entry name" value="S_TKc"/>
    <property type="match status" value="1"/>
</dbReference>
<dbReference type="PRINTS" id="PR00109">
    <property type="entry name" value="TYRKINASE"/>
</dbReference>
<dbReference type="InterPro" id="IPR011009">
    <property type="entry name" value="Kinase-like_dom_sf"/>
</dbReference>
<feature type="region of interest" description="Disordered" evidence="1">
    <location>
        <begin position="82"/>
        <end position="102"/>
    </location>
</feature>
<feature type="region of interest" description="Disordered" evidence="1">
    <location>
        <begin position="17"/>
        <end position="42"/>
    </location>
</feature>
<evidence type="ECO:0000313" key="3">
    <source>
        <dbReference type="EMBL" id="KAK0460841.1"/>
    </source>
</evidence>
<name>A0AA39T308_9AGAR</name>
<dbReference type="AlphaFoldDB" id="A0AA39T308"/>
<keyword evidence="3" id="KW-0808">Transferase</keyword>
<feature type="region of interest" description="Disordered" evidence="1">
    <location>
        <begin position="160"/>
        <end position="281"/>
    </location>
</feature>
<dbReference type="InterPro" id="IPR051681">
    <property type="entry name" value="Ser/Thr_Kinases-Pseudokinases"/>
</dbReference>
<dbReference type="Gene3D" id="1.10.510.10">
    <property type="entry name" value="Transferase(Phosphotransferase) domain 1"/>
    <property type="match status" value="1"/>
</dbReference>
<dbReference type="Proteomes" id="UP001175227">
    <property type="component" value="Unassembled WGS sequence"/>
</dbReference>
<keyword evidence="3" id="KW-0418">Kinase</keyword>
<gene>
    <name evidence="3" type="ORF">IW261DRAFT_1633424</name>
</gene>
<sequence>MYTNQYPRVSHADAQIPAGWQPPYQGAPPIPQGWSVNPNDWNQGQWQFNPDFNHHHHHQAQQPSQQYILWIPSQSWIGPLENRQQEQRHPHQRPKKPPSAGYLAQPVKANALDLSNMIPRAQVYGEENSDDDTPHTPWIWNPRGLVEKEDDRGTIQAEFRDALGNRFRQSRGPIQARRPSPEYEAPASPSPLRLQRHTGTRQSSQNNATVPAPLRGASELPVTQLSLYRQQSRHSSPERQQPQQQDNRLLQPTFSTNIVRTPDHYSNGSYTQPYSAATQKSNRNISVDPELARLAAKMDRLMTESQKDEAIVDALLEVRREEPGPSHVIDVTTENMAKHVMTALSKSVDQLSDVTARQAQSTLDFLQDLLDVQGLPLSYKHVFLKTSLNLSRVHDCVPQCIMLRGFKKKGDYPFALGQFGEVWRGEVGGAEVAVKKARIFTNDNDINLKEVLRKIRREAIIWGHCDHPNVLPFYGIYRDSAPSTYCLVSPFMVNGSLRQYLSNTTKPDRHRLGLDITRGMDYLHKMSIVHSDLKGDNILITDDHRAVIADFGLSFVMGATTFGTSSSSRKGGTVRWQAPEVLNANPNSLSADVYSLACVYFEVFDGSMPWNDLIDGAVIMNVCYQKKHPPCPRFLSETDLWWELMVQCWAYEPSVRPTLQYLTESLHATDDTLTSVIKWDKSILTRLRDPLVQGKLVVPLGLPSFLNVEGRRI</sequence>
<comment type="caution">
    <text evidence="3">The sequence shown here is derived from an EMBL/GenBank/DDBJ whole genome shotgun (WGS) entry which is preliminary data.</text>
</comment>
<organism evidence="3 4">
    <name type="scientific">Armillaria novae-zelandiae</name>
    <dbReference type="NCBI Taxonomy" id="153914"/>
    <lineage>
        <taxon>Eukaryota</taxon>
        <taxon>Fungi</taxon>
        <taxon>Dikarya</taxon>
        <taxon>Basidiomycota</taxon>
        <taxon>Agaricomycotina</taxon>
        <taxon>Agaricomycetes</taxon>
        <taxon>Agaricomycetidae</taxon>
        <taxon>Agaricales</taxon>
        <taxon>Marasmiineae</taxon>
        <taxon>Physalacriaceae</taxon>
        <taxon>Armillaria</taxon>
    </lineage>
</organism>
<dbReference type="InterPro" id="IPR001245">
    <property type="entry name" value="Ser-Thr/Tyr_kinase_cat_dom"/>
</dbReference>
<feature type="region of interest" description="Disordered" evidence="1">
    <location>
        <begin position="125"/>
        <end position="144"/>
    </location>
</feature>
<dbReference type="SUPFAM" id="SSF56112">
    <property type="entry name" value="Protein kinase-like (PK-like)"/>
    <property type="match status" value="1"/>
</dbReference>
<dbReference type="GO" id="GO:0005524">
    <property type="term" value="F:ATP binding"/>
    <property type="evidence" value="ECO:0007669"/>
    <property type="project" value="InterPro"/>
</dbReference>